<evidence type="ECO:0007829" key="3">
    <source>
        <dbReference type="PeptideAtlas" id="A0A0P0V6N0"/>
    </source>
</evidence>
<dbReference type="AlphaFoldDB" id="A0A0P0V6N0"/>
<reference evidence="2" key="1">
    <citation type="journal article" date="2005" name="Nature">
        <title>The map-based sequence of the rice genome.</title>
        <authorList>
            <consortium name="International rice genome sequencing project (IRGSP)"/>
            <person name="Matsumoto T."/>
            <person name="Wu J."/>
            <person name="Kanamori H."/>
            <person name="Katayose Y."/>
            <person name="Fujisawa M."/>
            <person name="Namiki N."/>
            <person name="Mizuno H."/>
            <person name="Yamamoto K."/>
            <person name="Antonio B.A."/>
            <person name="Baba T."/>
            <person name="Sakata K."/>
            <person name="Nagamura Y."/>
            <person name="Aoki H."/>
            <person name="Arikawa K."/>
            <person name="Arita K."/>
            <person name="Bito T."/>
            <person name="Chiden Y."/>
            <person name="Fujitsuka N."/>
            <person name="Fukunaka R."/>
            <person name="Hamada M."/>
            <person name="Harada C."/>
            <person name="Hayashi A."/>
            <person name="Hijishita S."/>
            <person name="Honda M."/>
            <person name="Hosokawa S."/>
            <person name="Ichikawa Y."/>
            <person name="Idonuma A."/>
            <person name="Iijima M."/>
            <person name="Ikeda M."/>
            <person name="Ikeno M."/>
            <person name="Ito K."/>
            <person name="Ito S."/>
            <person name="Ito T."/>
            <person name="Ito Y."/>
            <person name="Ito Y."/>
            <person name="Iwabuchi A."/>
            <person name="Kamiya K."/>
            <person name="Karasawa W."/>
            <person name="Kurita K."/>
            <person name="Katagiri S."/>
            <person name="Kikuta A."/>
            <person name="Kobayashi H."/>
            <person name="Kobayashi N."/>
            <person name="Machita K."/>
            <person name="Maehara T."/>
            <person name="Masukawa M."/>
            <person name="Mizubayashi T."/>
            <person name="Mukai Y."/>
            <person name="Nagasaki H."/>
            <person name="Nagata Y."/>
            <person name="Naito S."/>
            <person name="Nakashima M."/>
            <person name="Nakama Y."/>
            <person name="Nakamichi Y."/>
            <person name="Nakamura M."/>
            <person name="Meguro A."/>
            <person name="Negishi M."/>
            <person name="Ohta I."/>
            <person name="Ohta T."/>
            <person name="Okamoto M."/>
            <person name="Ono N."/>
            <person name="Saji S."/>
            <person name="Sakaguchi M."/>
            <person name="Sakai K."/>
            <person name="Shibata M."/>
            <person name="Shimokawa T."/>
            <person name="Song J."/>
            <person name="Takazaki Y."/>
            <person name="Terasawa K."/>
            <person name="Tsugane M."/>
            <person name="Tsuji K."/>
            <person name="Ueda S."/>
            <person name="Waki K."/>
            <person name="Yamagata H."/>
            <person name="Yamamoto M."/>
            <person name="Yamamoto S."/>
            <person name="Yamane H."/>
            <person name="Yoshiki S."/>
            <person name="Yoshihara R."/>
            <person name="Yukawa K."/>
            <person name="Zhong H."/>
            <person name="Yano M."/>
            <person name="Yuan Q."/>
            <person name="Ouyang S."/>
            <person name="Liu J."/>
            <person name="Jones K.M."/>
            <person name="Gansberger K."/>
            <person name="Moffat K."/>
            <person name="Hill J."/>
            <person name="Bera J."/>
            <person name="Fadrosh D."/>
            <person name="Jin S."/>
            <person name="Johri S."/>
            <person name="Kim M."/>
            <person name="Overton L."/>
            <person name="Reardon M."/>
            <person name="Tsitrin T."/>
            <person name="Vuong H."/>
            <person name="Weaver B."/>
            <person name="Ciecko A."/>
            <person name="Tallon L."/>
            <person name="Jackson J."/>
            <person name="Pai G."/>
            <person name="Aken S.V."/>
            <person name="Utterback T."/>
            <person name="Reidmuller S."/>
            <person name="Feldblyum T."/>
            <person name="Hsiao J."/>
            <person name="Zismann V."/>
            <person name="Iobst S."/>
            <person name="de Vazeille A.R."/>
            <person name="Buell C.R."/>
            <person name="Ying K."/>
            <person name="Li Y."/>
            <person name="Lu T."/>
            <person name="Huang Y."/>
            <person name="Zhao Q."/>
            <person name="Feng Q."/>
            <person name="Zhang L."/>
            <person name="Zhu J."/>
            <person name="Weng Q."/>
            <person name="Mu J."/>
            <person name="Lu Y."/>
            <person name="Fan D."/>
            <person name="Liu Y."/>
            <person name="Guan J."/>
            <person name="Zhang Y."/>
            <person name="Yu S."/>
            <person name="Liu X."/>
            <person name="Zhang Y."/>
            <person name="Hong G."/>
            <person name="Han B."/>
            <person name="Choisne N."/>
            <person name="Demange N."/>
            <person name="Orjeda G."/>
            <person name="Samain S."/>
            <person name="Cattolico L."/>
            <person name="Pelletier E."/>
            <person name="Couloux A."/>
            <person name="Segurens B."/>
            <person name="Wincker P."/>
            <person name="D'Hont A."/>
            <person name="Scarpelli C."/>
            <person name="Weissenbach J."/>
            <person name="Salanoubat M."/>
            <person name="Quetier F."/>
            <person name="Yu Y."/>
            <person name="Kim H.R."/>
            <person name="Rambo T."/>
            <person name="Currie J."/>
            <person name="Collura K."/>
            <person name="Luo M."/>
            <person name="Yang T."/>
            <person name="Ammiraju J.S.S."/>
            <person name="Engler F."/>
            <person name="Soderlund C."/>
            <person name="Wing R.A."/>
            <person name="Palmer L.E."/>
            <person name="de la Bastide M."/>
            <person name="Spiegel L."/>
            <person name="Nascimento L."/>
            <person name="Zutavern T."/>
            <person name="O'Shaughnessy A."/>
            <person name="Dike S."/>
            <person name="Dedhia N."/>
            <person name="Preston R."/>
            <person name="Balija V."/>
            <person name="McCombie W.R."/>
            <person name="Chow T."/>
            <person name="Chen H."/>
            <person name="Chung M."/>
            <person name="Chen C."/>
            <person name="Shaw J."/>
            <person name="Wu H."/>
            <person name="Hsiao K."/>
            <person name="Chao Y."/>
            <person name="Chu M."/>
            <person name="Cheng C."/>
            <person name="Hour A."/>
            <person name="Lee P."/>
            <person name="Lin S."/>
            <person name="Lin Y."/>
            <person name="Liou J."/>
            <person name="Liu S."/>
            <person name="Hsing Y."/>
            <person name="Raghuvanshi S."/>
            <person name="Mohanty A."/>
            <person name="Bharti A.K."/>
            <person name="Gaur A."/>
            <person name="Gupta V."/>
            <person name="Kumar D."/>
            <person name="Ravi V."/>
            <person name="Vij S."/>
            <person name="Kapur A."/>
            <person name="Khurana P."/>
            <person name="Khurana P."/>
            <person name="Khurana J.P."/>
            <person name="Tyagi A.K."/>
            <person name="Gaikwad K."/>
            <person name="Singh A."/>
            <person name="Dalal V."/>
            <person name="Srivastava S."/>
            <person name="Dixit A."/>
            <person name="Pal A.K."/>
            <person name="Ghazi I.A."/>
            <person name="Yadav M."/>
            <person name="Pandit A."/>
            <person name="Bhargava A."/>
            <person name="Sureshbabu K."/>
            <person name="Batra K."/>
            <person name="Sharma T.R."/>
            <person name="Mohapatra T."/>
            <person name="Singh N.K."/>
            <person name="Messing J."/>
            <person name="Nelson A.B."/>
            <person name="Fuks G."/>
            <person name="Kavchok S."/>
            <person name="Keizer G."/>
            <person name="Linton E."/>
            <person name="Llaca V."/>
            <person name="Song R."/>
            <person name="Tanyolac B."/>
            <person name="Young S."/>
            <person name="Ho-Il K."/>
            <person name="Hahn J.H."/>
            <person name="Sangsakoo G."/>
            <person name="Vanavichit A."/>
            <person name="de Mattos Luiz.A.T."/>
            <person name="Zimmer P.D."/>
            <person name="Malone G."/>
            <person name="Dellagostin O."/>
            <person name="de Oliveira A.C."/>
            <person name="Bevan M."/>
            <person name="Bancroft I."/>
            <person name="Minx P."/>
            <person name="Cordum H."/>
            <person name="Wilson R."/>
            <person name="Cheng Z."/>
            <person name="Jin W."/>
            <person name="Jiang J."/>
            <person name="Leong S.A."/>
            <person name="Iwama H."/>
            <person name="Gojobori T."/>
            <person name="Itoh T."/>
            <person name="Niimura Y."/>
            <person name="Fujii Y."/>
            <person name="Habara T."/>
            <person name="Sakai H."/>
            <person name="Sato Y."/>
            <person name="Wilson G."/>
            <person name="Kumar K."/>
            <person name="McCouch S."/>
            <person name="Juretic N."/>
            <person name="Hoen D."/>
            <person name="Wright S."/>
            <person name="Bruskiewich R."/>
            <person name="Bureau T."/>
            <person name="Miyao A."/>
            <person name="Hirochika H."/>
            <person name="Nishikawa T."/>
            <person name="Kadowaki K."/>
            <person name="Sugiura M."/>
            <person name="Burr B."/>
            <person name="Sasaki T."/>
        </authorList>
    </citation>
    <scope>NUCLEOTIDE SEQUENCE [LARGE SCALE GENOMIC DNA]</scope>
    <source>
        <strain evidence="2">cv. Nipponbare</strain>
    </source>
</reference>
<proteinExistence type="evidence at protein level"/>
<dbReference type="STRING" id="39947.A0A0P0V6N0"/>
<keyword evidence="2" id="KW-1185">Reference proteome</keyword>
<evidence type="ECO:0000313" key="2">
    <source>
        <dbReference type="Proteomes" id="UP000059680"/>
    </source>
</evidence>
<reference evidence="1 2" key="2">
    <citation type="journal article" date="2013" name="Plant Cell Physiol.">
        <title>Rice Annotation Project Database (RAP-DB): an integrative and interactive database for rice genomics.</title>
        <authorList>
            <person name="Sakai H."/>
            <person name="Lee S.S."/>
            <person name="Tanaka T."/>
            <person name="Numa H."/>
            <person name="Kim J."/>
            <person name="Kawahara Y."/>
            <person name="Wakimoto H."/>
            <person name="Yang C.C."/>
            <person name="Iwamoto M."/>
            <person name="Abe T."/>
            <person name="Yamada Y."/>
            <person name="Muto A."/>
            <person name="Inokuchi H."/>
            <person name="Ikemura T."/>
            <person name="Matsumoto T."/>
            <person name="Sasaki T."/>
            <person name="Itoh T."/>
        </authorList>
    </citation>
    <scope>NUCLEOTIDE SEQUENCE [LARGE SCALE GENOMIC DNA]</scope>
    <source>
        <strain evidence="2">cv. Nipponbare</strain>
    </source>
</reference>
<evidence type="ECO:0000313" key="1">
    <source>
        <dbReference type="EMBL" id="BAS73728.1"/>
    </source>
</evidence>
<protein>
    <submittedName>
        <fullName evidence="1">Os01g0683600 protein</fullName>
    </submittedName>
</protein>
<name>A0A0P0V6N0_ORYSJ</name>
<dbReference type="InParanoid" id="A0A0P0V6N0"/>
<dbReference type="Proteomes" id="UP000059680">
    <property type="component" value="Chromosome 1"/>
</dbReference>
<dbReference type="EMBL" id="AP014957">
    <property type="protein sequence ID" value="BAS73728.1"/>
    <property type="molecule type" value="Genomic_DNA"/>
</dbReference>
<organism evidence="1 2">
    <name type="scientific">Oryza sativa subsp. japonica</name>
    <name type="common">Rice</name>
    <dbReference type="NCBI Taxonomy" id="39947"/>
    <lineage>
        <taxon>Eukaryota</taxon>
        <taxon>Viridiplantae</taxon>
        <taxon>Streptophyta</taxon>
        <taxon>Embryophyta</taxon>
        <taxon>Tracheophyta</taxon>
        <taxon>Spermatophyta</taxon>
        <taxon>Magnoliopsida</taxon>
        <taxon>Liliopsida</taxon>
        <taxon>Poales</taxon>
        <taxon>Poaceae</taxon>
        <taxon>BOP clade</taxon>
        <taxon>Oryzoideae</taxon>
        <taxon>Oryzeae</taxon>
        <taxon>Oryzinae</taxon>
        <taxon>Oryza</taxon>
        <taxon>Oryza sativa</taxon>
    </lineage>
</organism>
<dbReference type="PaxDb" id="39947-A0A0P0V6N0"/>
<reference evidence="1 2" key="3">
    <citation type="journal article" date="2013" name="Rice">
        <title>Improvement of the Oryza sativa Nipponbare reference genome using next generation sequence and optical map data.</title>
        <authorList>
            <person name="Kawahara Y."/>
            <person name="de la Bastide M."/>
            <person name="Hamilton J.P."/>
            <person name="Kanamori H."/>
            <person name="McCombie W.R."/>
            <person name="Ouyang S."/>
            <person name="Schwartz D.C."/>
            <person name="Tanaka T."/>
            <person name="Wu J."/>
            <person name="Zhou S."/>
            <person name="Childs K.L."/>
            <person name="Davidson R.M."/>
            <person name="Lin H."/>
            <person name="Quesada-Ocampo L."/>
            <person name="Vaillancourt B."/>
            <person name="Sakai H."/>
            <person name="Lee S.S."/>
            <person name="Kim J."/>
            <person name="Numa H."/>
            <person name="Itoh T."/>
            <person name="Buell C.R."/>
            <person name="Matsumoto T."/>
        </authorList>
    </citation>
    <scope>NUCLEOTIDE SEQUENCE [LARGE SCALE GENOMIC DNA]</scope>
    <source>
        <strain evidence="2">cv. Nipponbare</strain>
    </source>
</reference>
<dbReference type="Gramene" id="Os01t0683600-01">
    <property type="protein sequence ID" value="Os01t0683600-01"/>
    <property type="gene ID" value="Os01g0683600"/>
</dbReference>
<accession>A0A0P0V6N0</accession>
<sequence>MAAPATGGGISADVPILHSENLTSNVKSIYYRFRSFSSPPPPPPQPKFRIRSDLISRVMLMSVRLDLGFMRRHGLICSD</sequence>
<keyword evidence="3" id="KW-1267">Proteomics identification</keyword>
<gene>
    <name evidence="1" type="ordered locus">Os01g0683600</name>
    <name evidence="1" type="ORF">OSNPB_010683600</name>
</gene>